<protein>
    <recommendedName>
        <fullName evidence="4">Secreted protein</fullName>
    </recommendedName>
</protein>
<dbReference type="EMBL" id="JAUEDM010000002">
    <property type="protein sequence ID" value="KAK3326054.1"/>
    <property type="molecule type" value="Genomic_DNA"/>
</dbReference>
<keyword evidence="3" id="KW-1185">Reference proteome</keyword>
<dbReference type="Proteomes" id="UP001283341">
    <property type="component" value="Unassembled WGS sequence"/>
</dbReference>
<evidence type="ECO:0000313" key="3">
    <source>
        <dbReference type="Proteomes" id="UP001283341"/>
    </source>
</evidence>
<reference evidence="2" key="1">
    <citation type="journal article" date="2023" name="Mol. Phylogenet. Evol.">
        <title>Genome-scale phylogeny and comparative genomics of the fungal order Sordariales.</title>
        <authorList>
            <person name="Hensen N."/>
            <person name="Bonometti L."/>
            <person name="Westerberg I."/>
            <person name="Brannstrom I.O."/>
            <person name="Guillou S."/>
            <person name="Cros-Aarteil S."/>
            <person name="Calhoun S."/>
            <person name="Haridas S."/>
            <person name="Kuo A."/>
            <person name="Mondo S."/>
            <person name="Pangilinan J."/>
            <person name="Riley R."/>
            <person name="LaButti K."/>
            <person name="Andreopoulos B."/>
            <person name="Lipzen A."/>
            <person name="Chen C."/>
            <person name="Yan M."/>
            <person name="Daum C."/>
            <person name="Ng V."/>
            <person name="Clum A."/>
            <person name="Steindorff A."/>
            <person name="Ohm R.A."/>
            <person name="Martin F."/>
            <person name="Silar P."/>
            <person name="Natvig D.O."/>
            <person name="Lalanne C."/>
            <person name="Gautier V."/>
            <person name="Ament-Velasquez S.L."/>
            <person name="Kruys A."/>
            <person name="Hutchinson M.I."/>
            <person name="Powell A.J."/>
            <person name="Barry K."/>
            <person name="Miller A.N."/>
            <person name="Grigoriev I.V."/>
            <person name="Debuchy R."/>
            <person name="Gladieux P."/>
            <person name="Hiltunen Thoren M."/>
            <person name="Johannesson H."/>
        </authorList>
    </citation>
    <scope>NUCLEOTIDE SEQUENCE</scope>
    <source>
        <strain evidence="2">CBS 118394</strain>
    </source>
</reference>
<comment type="caution">
    <text evidence="2">The sequence shown here is derived from an EMBL/GenBank/DDBJ whole genome shotgun (WGS) entry which is preliminary data.</text>
</comment>
<proteinExistence type="predicted"/>
<accession>A0AAE0IJC4</accession>
<gene>
    <name evidence="2" type="ORF">B0H66DRAFT_549987</name>
</gene>
<dbReference type="AlphaFoldDB" id="A0AAE0IJC4"/>
<feature type="chain" id="PRO_5041992083" description="Secreted protein" evidence="1">
    <location>
        <begin position="26"/>
        <end position="223"/>
    </location>
</feature>
<keyword evidence="1" id="KW-0732">Signal</keyword>
<organism evidence="2 3">
    <name type="scientific">Apodospora peruviana</name>
    <dbReference type="NCBI Taxonomy" id="516989"/>
    <lineage>
        <taxon>Eukaryota</taxon>
        <taxon>Fungi</taxon>
        <taxon>Dikarya</taxon>
        <taxon>Ascomycota</taxon>
        <taxon>Pezizomycotina</taxon>
        <taxon>Sordariomycetes</taxon>
        <taxon>Sordariomycetidae</taxon>
        <taxon>Sordariales</taxon>
        <taxon>Lasiosphaeriaceae</taxon>
        <taxon>Apodospora</taxon>
    </lineage>
</organism>
<sequence length="223" mass="24276">MAFQIKTALVTLVSILAMLMPLVLATPILPASVSVRTAKQLNGLNVVDMDWVGPIFKDNTANTTLSGTAQRIWEQIIAINPNYAAENGIYLNTTAPLTDEIASPADVYSQLDSPNIDCSQGMTTEFDRCWEGILYLRALGQGAGMCNSGPLSCARVSCSWDCGLFLCSLVNEVVWVPCKDIAQDSVTIQHQCNGGSSDNTDHSFTHGRYNFDDHYTEVTLQDC</sequence>
<name>A0AAE0IJC4_9PEZI</name>
<evidence type="ECO:0000256" key="1">
    <source>
        <dbReference type="SAM" id="SignalP"/>
    </source>
</evidence>
<reference evidence="2" key="2">
    <citation type="submission" date="2023-06" db="EMBL/GenBank/DDBJ databases">
        <authorList>
            <consortium name="Lawrence Berkeley National Laboratory"/>
            <person name="Haridas S."/>
            <person name="Hensen N."/>
            <person name="Bonometti L."/>
            <person name="Westerberg I."/>
            <person name="Brannstrom I.O."/>
            <person name="Guillou S."/>
            <person name="Cros-Aarteil S."/>
            <person name="Calhoun S."/>
            <person name="Kuo A."/>
            <person name="Mondo S."/>
            <person name="Pangilinan J."/>
            <person name="Riley R."/>
            <person name="Labutti K."/>
            <person name="Andreopoulos B."/>
            <person name="Lipzen A."/>
            <person name="Chen C."/>
            <person name="Yanf M."/>
            <person name="Daum C."/>
            <person name="Ng V."/>
            <person name="Clum A."/>
            <person name="Steindorff A."/>
            <person name="Ohm R."/>
            <person name="Martin F."/>
            <person name="Silar P."/>
            <person name="Natvig D."/>
            <person name="Lalanne C."/>
            <person name="Gautier V."/>
            <person name="Ament-Velasquez S.L."/>
            <person name="Kruys A."/>
            <person name="Hutchinson M.I."/>
            <person name="Powell A.J."/>
            <person name="Barry K."/>
            <person name="Miller A.N."/>
            <person name="Grigoriev I.V."/>
            <person name="Debuchy R."/>
            <person name="Gladieux P."/>
            <person name="Thoren M.H."/>
            <person name="Johannesson H."/>
        </authorList>
    </citation>
    <scope>NUCLEOTIDE SEQUENCE</scope>
    <source>
        <strain evidence="2">CBS 118394</strain>
    </source>
</reference>
<evidence type="ECO:0008006" key="4">
    <source>
        <dbReference type="Google" id="ProtNLM"/>
    </source>
</evidence>
<feature type="signal peptide" evidence="1">
    <location>
        <begin position="1"/>
        <end position="25"/>
    </location>
</feature>
<evidence type="ECO:0000313" key="2">
    <source>
        <dbReference type="EMBL" id="KAK3326054.1"/>
    </source>
</evidence>